<reference evidence="4 5" key="1">
    <citation type="submission" date="2018-12" db="EMBL/GenBank/DDBJ databases">
        <authorList>
            <person name="Li F."/>
        </authorList>
    </citation>
    <scope>NUCLEOTIDE SEQUENCE [LARGE SCALE GENOMIC DNA]</scope>
    <source>
        <strain evidence="4 5">8H24J-4-2</strain>
    </source>
</reference>
<dbReference type="PRINTS" id="PR01438">
    <property type="entry name" value="UNVRSLSTRESS"/>
</dbReference>
<feature type="region of interest" description="Disordered" evidence="2">
    <location>
        <begin position="1"/>
        <end position="21"/>
    </location>
</feature>
<dbReference type="Proteomes" id="UP000288603">
    <property type="component" value="Unassembled WGS sequence"/>
</dbReference>
<sequence>MTLGSGGWSSPVVTTTPPRYGTEVEMDNTLVVGVDGSQPSRAALQWAARCAERSGRRLVVVHVVDGAAERSTTGHPDLRGEELLTTERLSAAAVAPHTEIETALTVGDPVWAISRTYPDVGAIVVGSHKTGFLRGSSFGSRSLQLVAASMSPVIVVPAVPESTARGVVVGLDDSPDGRAALVFAAREAHDLGDELVIVRSIPVARGEHLRDADRERDRAVASLEAARRRAESMYPGLTIRSRVVHGPAAPALVRASARAALLVVGRSQAVSAPAAVGRVTHDVLLNIGVPTAVVSDGVTALTSGPVPTRPESRRSPAR</sequence>
<dbReference type="Gene3D" id="3.40.50.620">
    <property type="entry name" value="HUPs"/>
    <property type="match status" value="2"/>
</dbReference>
<dbReference type="InterPro" id="IPR006016">
    <property type="entry name" value="UspA"/>
</dbReference>
<proteinExistence type="inferred from homology"/>
<comment type="similarity">
    <text evidence="1">Belongs to the universal stress protein A family.</text>
</comment>
<evidence type="ECO:0000256" key="1">
    <source>
        <dbReference type="ARBA" id="ARBA00008791"/>
    </source>
</evidence>
<dbReference type="Pfam" id="PF00582">
    <property type="entry name" value="Usp"/>
    <property type="match status" value="2"/>
</dbReference>
<comment type="caution">
    <text evidence="4">The sequence shown here is derived from an EMBL/GenBank/DDBJ whole genome shotgun (WGS) entry which is preliminary data.</text>
</comment>
<dbReference type="InterPro" id="IPR014729">
    <property type="entry name" value="Rossmann-like_a/b/a_fold"/>
</dbReference>
<dbReference type="InterPro" id="IPR006015">
    <property type="entry name" value="Universal_stress_UspA"/>
</dbReference>
<dbReference type="AlphaFoldDB" id="A0A3S4A312"/>
<dbReference type="OrthoDB" id="4931198at2"/>
<name>A0A3S4A312_9MICO</name>
<dbReference type="SUPFAM" id="SSF52402">
    <property type="entry name" value="Adenine nucleotide alpha hydrolases-like"/>
    <property type="match status" value="2"/>
</dbReference>
<dbReference type="PANTHER" id="PTHR46268">
    <property type="entry name" value="STRESS RESPONSE PROTEIN NHAX"/>
    <property type="match status" value="1"/>
</dbReference>
<evidence type="ECO:0000313" key="4">
    <source>
        <dbReference type="EMBL" id="RWZ59203.1"/>
    </source>
</evidence>
<dbReference type="PANTHER" id="PTHR46268:SF6">
    <property type="entry name" value="UNIVERSAL STRESS PROTEIN UP12"/>
    <property type="match status" value="1"/>
</dbReference>
<keyword evidence="5" id="KW-1185">Reference proteome</keyword>
<dbReference type="EMBL" id="RZNC01000005">
    <property type="protein sequence ID" value="RWZ59203.1"/>
    <property type="molecule type" value="Genomic_DNA"/>
</dbReference>
<feature type="domain" description="UspA" evidence="3">
    <location>
        <begin position="29"/>
        <end position="157"/>
    </location>
</feature>
<evidence type="ECO:0000259" key="3">
    <source>
        <dbReference type="Pfam" id="PF00582"/>
    </source>
</evidence>
<accession>A0A3S4A312</accession>
<evidence type="ECO:0000313" key="5">
    <source>
        <dbReference type="Proteomes" id="UP000288603"/>
    </source>
</evidence>
<feature type="domain" description="UspA" evidence="3">
    <location>
        <begin position="167"/>
        <end position="294"/>
    </location>
</feature>
<organism evidence="4 5">
    <name type="scientific">Labedella populi</name>
    <dbReference type="NCBI Taxonomy" id="2498850"/>
    <lineage>
        <taxon>Bacteria</taxon>
        <taxon>Bacillati</taxon>
        <taxon>Actinomycetota</taxon>
        <taxon>Actinomycetes</taxon>
        <taxon>Micrococcales</taxon>
        <taxon>Microbacteriaceae</taxon>
        <taxon>Labedella</taxon>
    </lineage>
</organism>
<dbReference type="RefSeq" id="WP_128499724.1">
    <property type="nucleotide sequence ID" value="NZ_RZNC01000005.1"/>
</dbReference>
<dbReference type="CDD" id="cd00293">
    <property type="entry name" value="USP-like"/>
    <property type="match status" value="1"/>
</dbReference>
<evidence type="ECO:0000256" key="2">
    <source>
        <dbReference type="SAM" id="MobiDB-lite"/>
    </source>
</evidence>
<gene>
    <name evidence="4" type="ORF">ELQ92_13115</name>
</gene>
<protein>
    <submittedName>
        <fullName evidence="4">Universal stress protein</fullName>
    </submittedName>
</protein>